<name>A0A380ZD06_BARDO</name>
<gene>
    <name evidence="1" type="ORF">NCTC12862_00627</name>
</gene>
<dbReference type="Proteomes" id="UP000254950">
    <property type="component" value="Unassembled WGS sequence"/>
</dbReference>
<dbReference type="RefSeq" id="WP_004854410.1">
    <property type="nucleotide sequence ID" value="NZ_CACVBH010000006.1"/>
</dbReference>
<accession>A0A380ZD06</accession>
<protein>
    <submittedName>
        <fullName evidence="1">Uncharacterized protein</fullName>
    </submittedName>
</protein>
<proteinExistence type="predicted"/>
<dbReference type="EMBL" id="UFTF01000001">
    <property type="protein sequence ID" value="SUV44869.1"/>
    <property type="molecule type" value="Genomic_DNA"/>
</dbReference>
<evidence type="ECO:0000313" key="1">
    <source>
        <dbReference type="EMBL" id="SUV44869.1"/>
    </source>
</evidence>
<evidence type="ECO:0000313" key="2">
    <source>
        <dbReference type="Proteomes" id="UP000254950"/>
    </source>
</evidence>
<reference evidence="1 2" key="1">
    <citation type="submission" date="2018-06" db="EMBL/GenBank/DDBJ databases">
        <authorList>
            <consortium name="Pathogen Informatics"/>
            <person name="Doyle S."/>
        </authorList>
    </citation>
    <scope>NUCLEOTIDE SEQUENCE [LARGE SCALE GENOMIC DNA]</scope>
    <source>
        <strain evidence="1 2">NCTC12862</strain>
    </source>
</reference>
<dbReference type="AlphaFoldDB" id="A0A380ZD06"/>
<sequence>MQEKICLFPANQELSANKKHFIFDQDDQNKVVSILKTHKIQEKFIINTQHYSIKITYFSAIYNEKLTTFLKIP</sequence>
<organism evidence="1 2">
    <name type="scientific">Bartonella doshiae</name>
    <dbReference type="NCBI Taxonomy" id="33044"/>
    <lineage>
        <taxon>Bacteria</taxon>
        <taxon>Pseudomonadati</taxon>
        <taxon>Pseudomonadota</taxon>
        <taxon>Alphaproteobacteria</taxon>
        <taxon>Hyphomicrobiales</taxon>
        <taxon>Bartonellaceae</taxon>
        <taxon>Bartonella</taxon>
    </lineage>
</organism>